<dbReference type="EMBL" id="CNFU01000389">
    <property type="protein sequence ID" value="CKR73807.1"/>
    <property type="molecule type" value="Genomic_DNA"/>
</dbReference>
<name>A0A654ZF73_MYCTX</name>
<protein>
    <submittedName>
        <fullName evidence="1">Uncharacterized protein</fullName>
    </submittedName>
</protein>
<evidence type="ECO:0000313" key="2">
    <source>
        <dbReference type="Proteomes" id="UP000049023"/>
    </source>
</evidence>
<proteinExistence type="predicted"/>
<reference evidence="1 2" key="1">
    <citation type="submission" date="2015-03" db="EMBL/GenBank/DDBJ databases">
        <authorList>
            <consortium name="Pathogen Informatics"/>
        </authorList>
    </citation>
    <scope>NUCLEOTIDE SEQUENCE [LARGE SCALE GENOMIC DNA]</scope>
    <source>
        <strain evidence="1 2">Bir 187</strain>
    </source>
</reference>
<sequence>MTAINTETMVDRFSGGAMSVPASAAPARSTECCRTSAYPAARRSRKASERNAGAYDSTHAYTAGRICSNESTVASSTARICPAGPAARE</sequence>
<dbReference type="Proteomes" id="UP000049023">
    <property type="component" value="Unassembled WGS sequence"/>
</dbReference>
<accession>A0A654ZF73</accession>
<dbReference type="AlphaFoldDB" id="A0A654ZF73"/>
<evidence type="ECO:0000313" key="1">
    <source>
        <dbReference type="EMBL" id="CKR73807.1"/>
    </source>
</evidence>
<gene>
    <name evidence="1" type="ORF">ERS027661_02009</name>
</gene>
<organism evidence="1 2">
    <name type="scientific">Mycobacterium tuberculosis</name>
    <dbReference type="NCBI Taxonomy" id="1773"/>
    <lineage>
        <taxon>Bacteria</taxon>
        <taxon>Bacillati</taxon>
        <taxon>Actinomycetota</taxon>
        <taxon>Actinomycetes</taxon>
        <taxon>Mycobacteriales</taxon>
        <taxon>Mycobacteriaceae</taxon>
        <taxon>Mycobacterium</taxon>
        <taxon>Mycobacterium tuberculosis complex</taxon>
    </lineage>
</organism>